<dbReference type="Pfam" id="PF23559">
    <property type="entry name" value="WHD_DRP"/>
    <property type="match status" value="1"/>
</dbReference>
<feature type="domain" description="Disease resistance protein winged helix" evidence="1">
    <location>
        <begin position="108"/>
        <end position="165"/>
    </location>
</feature>
<dbReference type="InterPro" id="IPR036388">
    <property type="entry name" value="WH-like_DNA-bd_sf"/>
</dbReference>
<dbReference type="eggNOG" id="KOG4658">
    <property type="taxonomic scope" value="Eukaryota"/>
</dbReference>
<dbReference type="EnsemblPlants" id="OB08G15960.1">
    <property type="protein sequence ID" value="OB08G15960.1"/>
    <property type="gene ID" value="OB08G15960"/>
</dbReference>
<proteinExistence type="predicted"/>
<dbReference type="AlphaFoldDB" id="J3MR67"/>
<name>J3MR67_ORYBR</name>
<dbReference type="PANTHER" id="PTHR23155:SF906">
    <property type="entry name" value="OS08G0205100 PROTEIN"/>
    <property type="match status" value="1"/>
</dbReference>
<dbReference type="Gramene" id="OB08G15960.1">
    <property type="protein sequence ID" value="OB08G15960.1"/>
    <property type="gene ID" value="OB08G15960"/>
</dbReference>
<organism evidence="2">
    <name type="scientific">Oryza brachyantha</name>
    <name type="common">malo sina</name>
    <dbReference type="NCBI Taxonomy" id="4533"/>
    <lineage>
        <taxon>Eukaryota</taxon>
        <taxon>Viridiplantae</taxon>
        <taxon>Streptophyta</taxon>
        <taxon>Embryophyta</taxon>
        <taxon>Tracheophyta</taxon>
        <taxon>Spermatophyta</taxon>
        <taxon>Magnoliopsida</taxon>
        <taxon>Liliopsida</taxon>
        <taxon>Poales</taxon>
        <taxon>Poaceae</taxon>
        <taxon>BOP clade</taxon>
        <taxon>Oryzoideae</taxon>
        <taxon>Oryzeae</taxon>
        <taxon>Oryzinae</taxon>
        <taxon>Oryza</taxon>
    </lineage>
</organism>
<accession>J3MR67</accession>
<dbReference type="GO" id="GO:0098542">
    <property type="term" value="P:defense response to other organism"/>
    <property type="evidence" value="ECO:0007669"/>
    <property type="project" value="TreeGrafter"/>
</dbReference>
<reference evidence="2" key="1">
    <citation type="journal article" date="2013" name="Nat. Commun.">
        <title>Whole-genome sequencing of Oryza brachyantha reveals mechanisms underlying Oryza genome evolution.</title>
        <authorList>
            <person name="Chen J."/>
            <person name="Huang Q."/>
            <person name="Gao D."/>
            <person name="Wang J."/>
            <person name="Lang Y."/>
            <person name="Liu T."/>
            <person name="Li B."/>
            <person name="Bai Z."/>
            <person name="Luis Goicoechea J."/>
            <person name="Liang C."/>
            <person name="Chen C."/>
            <person name="Zhang W."/>
            <person name="Sun S."/>
            <person name="Liao Y."/>
            <person name="Zhang X."/>
            <person name="Yang L."/>
            <person name="Song C."/>
            <person name="Wang M."/>
            <person name="Shi J."/>
            <person name="Liu G."/>
            <person name="Liu J."/>
            <person name="Zhou H."/>
            <person name="Zhou W."/>
            <person name="Yu Q."/>
            <person name="An N."/>
            <person name="Chen Y."/>
            <person name="Cai Q."/>
            <person name="Wang B."/>
            <person name="Liu B."/>
            <person name="Min J."/>
            <person name="Huang Y."/>
            <person name="Wu H."/>
            <person name="Li Z."/>
            <person name="Zhang Y."/>
            <person name="Yin Y."/>
            <person name="Song W."/>
            <person name="Jiang J."/>
            <person name="Jackson S.A."/>
            <person name="Wing R.A."/>
            <person name="Wang J."/>
            <person name="Chen M."/>
        </authorList>
    </citation>
    <scope>NUCLEOTIDE SEQUENCE [LARGE SCALE GENOMIC DNA]</scope>
    <source>
        <strain evidence="2">cv. IRGC 101232</strain>
    </source>
</reference>
<reference evidence="2" key="2">
    <citation type="submission" date="2013-04" db="UniProtKB">
        <authorList>
            <consortium name="EnsemblPlants"/>
        </authorList>
    </citation>
    <scope>IDENTIFICATION</scope>
</reference>
<keyword evidence="3" id="KW-1185">Reference proteome</keyword>
<dbReference type="Gene3D" id="1.10.10.10">
    <property type="entry name" value="Winged helix-like DNA-binding domain superfamily/Winged helix DNA-binding domain"/>
    <property type="match status" value="1"/>
</dbReference>
<evidence type="ECO:0000259" key="1">
    <source>
        <dbReference type="Pfam" id="PF23559"/>
    </source>
</evidence>
<protein>
    <recommendedName>
        <fullName evidence="1">Disease resistance protein winged helix domain-containing protein</fullName>
    </recommendedName>
</protein>
<dbReference type="STRING" id="4533.J3MR67"/>
<dbReference type="PANTHER" id="PTHR23155">
    <property type="entry name" value="DISEASE RESISTANCE PROTEIN RP"/>
    <property type="match status" value="1"/>
</dbReference>
<dbReference type="InterPro" id="IPR044974">
    <property type="entry name" value="Disease_R_plants"/>
</dbReference>
<dbReference type="HOGENOM" id="CLU_1216400_0_0_1"/>
<sequence>MITQKDFFFKMSIWIPGWLMKKSQLKYYKSVEFFRSNTRVIHLVFTIASLLDCQPKIMQEWDRILNFLGSTFGGNPSLESMRQILNLSYKNHPLRRRTCLLYLRKCQEDYSINRDHVDRQWITVGFVRCRSYFNELISRLLIQPVQNDYMYSWGCRVHDMMLDLILSRCKEENFIIFATVVKRNTSMGKPRGYSCNKLHRLSLQSKAAESDCTMLTEGREVPAHLAQI</sequence>
<evidence type="ECO:0000313" key="2">
    <source>
        <dbReference type="EnsemblPlants" id="OB08G15960.1"/>
    </source>
</evidence>
<dbReference type="InterPro" id="IPR058922">
    <property type="entry name" value="WHD_DRP"/>
</dbReference>
<evidence type="ECO:0000313" key="3">
    <source>
        <dbReference type="Proteomes" id="UP000006038"/>
    </source>
</evidence>
<dbReference type="Proteomes" id="UP000006038">
    <property type="component" value="Chromosome 8"/>
</dbReference>